<evidence type="ECO:0000256" key="8">
    <source>
        <dbReference type="ARBA" id="ARBA00022777"/>
    </source>
</evidence>
<keyword evidence="12 19" id="KW-0472">Membrane</keyword>
<evidence type="ECO:0000256" key="2">
    <source>
        <dbReference type="ARBA" id="ARBA00005967"/>
    </source>
</evidence>
<keyword evidence="14" id="KW-1208">Phospholipid metabolism</keyword>
<dbReference type="GO" id="GO:0046872">
    <property type="term" value="F:metal ion binding"/>
    <property type="evidence" value="ECO:0007669"/>
    <property type="project" value="UniProtKB-KW"/>
</dbReference>
<evidence type="ECO:0000256" key="7">
    <source>
        <dbReference type="ARBA" id="ARBA00022741"/>
    </source>
</evidence>
<dbReference type="InterPro" id="IPR036945">
    <property type="entry name" value="DAGK_sf"/>
</dbReference>
<evidence type="ECO:0000256" key="18">
    <source>
        <dbReference type="PIRSR" id="PIRSR600829-4"/>
    </source>
</evidence>
<evidence type="ECO:0000313" key="20">
    <source>
        <dbReference type="EMBL" id="EGF29812.1"/>
    </source>
</evidence>
<evidence type="ECO:0000256" key="14">
    <source>
        <dbReference type="ARBA" id="ARBA00023264"/>
    </source>
</evidence>
<dbReference type="PANTHER" id="PTHR34299">
    <property type="entry name" value="DIACYLGLYCEROL KINASE"/>
    <property type="match status" value="1"/>
</dbReference>
<dbReference type="GO" id="GO:0005886">
    <property type="term" value="C:plasma membrane"/>
    <property type="evidence" value="ECO:0007669"/>
    <property type="project" value="UniProtKB-SubCell"/>
</dbReference>
<evidence type="ECO:0000256" key="3">
    <source>
        <dbReference type="ARBA" id="ARBA00022475"/>
    </source>
</evidence>
<feature type="binding site" evidence="16">
    <location>
        <position position="68"/>
    </location>
    <ligand>
        <name>substrate</name>
    </ligand>
</feature>
<keyword evidence="8 20" id="KW-0418">Kinase</keyword>
<dbReference type="GO" id="GO:0008654">
    <property type="term" value="P:phospholipid biosynthetic process"/>
    <property type="evidence" value="ECO:0007669"/>
    <property type="project" value="UniProtKB-KW"/>
</dbReference>
<evidence type="ECO:0000256" key="17">
    <source>
        <dbReference type="PIRSR" id="PIRSR600829-3"/>
    </source>
</evidence>
<keyword evidence="10 19" id="KW-1133">Transmembrane helix</keyword>
<sequence>MMGPKPGSWAAKFRCATLGVWFAFGGQSSFWVHLPITAAVIAIAAWLNLEPIQWAVLILAIGGVLTAELLNSSIELLVSVLHPQHHPRIGQALDVAAGAVLVMSLAAAVVGLIVLLPPLYGRLFGV</sequence>
<keyword evidence="6 19" id="KW-0812">Transmembrane</keyword>
<dbReference type="PANTHER" id="PTHR34299:SF1">
    <property type="entry name" value="DIACYLGLYCEROL KINASE"/>
    <property type="match status" value="1"/>
</dbReference>
<dbReference type="InterPro" id="IPR000829">
    <property type="entry name" value="DAGK"/>
</dbReference>
<dbReference type="GO" id="GO:0005524">
    <property type="term" value="F:ATP binding"/>
    <property type="evidence" value="ECO:0007669"/>
    <property type="project" value="UniProtKB-KW"/>
</dbReference>
<feature type="active site" description="Proton acceptor" evidence="15">
    <location>
        <position position="68"/>
    </location>
</feature>
<evidence type="ECO:0000256" key="6">
    <source>
        <dbReference type="ARBA" id="ARBA00022692"/>
    </source>
</evidence>
<proteinExistence type="inferred from homology"/>
<evidence type="ECO:0000256" key="1">
    <source>
        <dbReference type="ARBA" id="ARBA00004651"/>
    </source>
</evidence>
<protein>
    <submittedName>
        <fullName evidence="20">Diacylglycerol kinase</fullName>
        <ecNumber evidence="20">2.7.1.107</ecNumber>
    </submittedName>
</protein>
<keyword evidence="11" id="KW-0443">Lipid metabolism</keyword>
<keyword evidence="3" id="KW-1003">Cell membrane</keyword>
<comment type="caution">
    <text evidence="20">The sequence shown here is derived from an EMBL/GenBank/DDBJ whole genome shotgun (WGS) entry which is preliminary data.</text>
</comment>
<evidence type="ECO:0000256" key="16">
    <source>
        <dbReference type="PIRSR" id="PIRSR600829-2"/>
    </source>
</evidence>
<dbReference type="Proteomes" id="UP000006222">
    <property type="component" value="Unassembled WGS sequence"/>
</dbReference>
<evidence type="ECO:0000313" key="21">
    <source>
        <dbReference type="Proteomes" id="UP000006222"/>
    </source>
</evidence>
<accession>F2AKJ0</accession>
<feature type="binding site" evidence="18">
    <location>
        <position position="75"/>
    </location>
    <ligand>
        <name>a divalent metal cation</name>
        <dbReference type="ChEBI" id="CHEBI:60240"/>
    </ligand>
</feature>
<evidence type="ECO:0000256" key="12">
    <source>
        <dbReference type="ARBA" id="ARBA00023136"/>
    </source>
</evidence>
<name>F2AKJ0_RHOBT</name>
<reference evidence="20 21" key="1">
    <citation type="journal article" date="2013" name="Mar. Genomics">
        <title>Expression of sulfatases in Rhodopirellula baltica and the diversity of sulfatases in the genus Rhodopirellula.</title>
        <authorList>
            <person name="Wegner C.E."/>
            <person name="Richter-Heitmann T."/>
            <person name="Klindworth A."/>
            <person name="Klockow C."/>
            <person name="Richter M."/>
            <person name="Achstetter T."/>
            <person name="Glockner F.O."/>
            <person name="Harder J."/>
        </authorList>
    </citation>
    <scope>NUCLEOTIDE SEQUENCE [LARGE SCALE GENOMIC DNA]</scope>
    <source>
        <strain evidence="20 21">WH47</strain>
    </source>
</reference>
<gene>
    <name evidence="20" type="ORF">RBWH47_00962</name>
</gene>
<keyword evidence="7 17" id="KW-0547">Nucleotide-binding</keyword>
<dbReference type="AlphaFoldDB" id="F2AKJ0"/>
<comment type="subcellular location">
    <subcellularLocation>
        <location evidence="1">Cell membrane</location>
        <topology evidence="1">Multi-pass membrane protein</topology>
    </subcellularLocation>
</comment>
<evidence type="ECO:0000256" key="10">
    <source>
        <dbReference type="ARBA" id="ARBA00022989"/>
    </source>
</evidence>
<feature type="binding site" evidence="17">
    <location>
        <position position="75"/>
    </location>
    <ligand>
        <name>ATP</name>
        <dbReference type="ChEBI" id="CHEBI:30616"/>
    </ligand>
</feature>
<dbReference type="GO" id="GO:0004143">
    <property type="term" value="F:ATP-dependent diacylglycerol kinase activity"/>
    <property type="evidence" value="ECO:0007669"/>
    <property type="project" value="UniProtKB-EC"/>
</dbReference>
<keyword evidence="5 20" id="KW-0808">Transferase</keyword>
<dbReference type="EC" id="2.7.1.107" evidence="20"/>
<evidence type="ECO:0000256" key="5">
    <source>
        <dbReference type="ARBA" id="ARBA00022679"/>
    </source>
</evidence>
<feature type="transmembrane region" description="Helical" evidence="19">
    <location>
        <begin position="52"/>
        <end position="71"/>
    </location>
</feature>
<keyword evidence="18" id="KW-0479">Metal-binding</keyword>
<keyword evidence="18" id="KW-0460">Magnesium</keyword>
<dbReference type="Gene3D" id="1.10.287.3610">
    <property type="match status" value="1"/>
</dbReference>
<evidence type="ECO:0000256" key="9">
    <source>
        <dbReference type="ARBA" id="ARBA00022840"/>
    </source>
</evidence>
<keyword evidence="9 17" id="KW-0067">ATP-binding</keyword>
<evidence type="ECO:0000256" key="11">
    <source>
        <dbReference type="ARBA" id="ARBA00023098"/>
    </source>
</evidence>
<keyword evidence="13" id="KW-0594">Phospholipid biosynthesis</keyword>
<dbReference type="PATRIC" id="fig|991778.3.peg.171"/>
<feature type="transmembrane region" description="Helical" evidence="19">
    <location>
        <begin position="20"/>
        <end position="46"/>
    </location>
</feature>
<dbReference type="EMBL" id="AFAR01000007">
    <property type="protein sequence ID" value="EGF29812.1"/>
    <property type="molecule type" value="Genomic_DNA"/>
</dbReference>
<evidence type="ECO:0000256" key="4">
    <source>
        <dbReference type="ARBA" id="ARBA00022516"/>
    </source>
</evidence>
<dbReference type="Pfam" id="PF01219">
    <property type="entry name" value="DAGK_prokar"/>
    <property type="match status" value="1"/>
</dbReference>
<keyword evidence="4" id="KW-0444">Lipid biosynthesis</keyword>
<comment type="similarity">
    <text evidence="2">Belongs to the bacterial diacylglycerol kinase family.</text>
</comment>
<evidence type="ECO:0000256" key="13">
    <source>
        <dbReference type="ARBA" id="ARBA00023209"/>
    </source>
</evidence>
<evidence type="ECO:0000256" key="19">
    <source>
        <dbReference type="SAM" id="Phobius"/>
    </source>
</evidence>
<comment type="cofactor">
    <cofactor evidence="18">
        <name>Mg(2+)</name>
        <dbReference type="ChEBI" id="CHEBI:18420"/>
    </cofactor>
    <text evidence="18">Mn(2+), Zn(2+), Cd(2+) and Co(2+) support activity to lesser extents.</text>
</comment>
<organism evidence="20 21">
    <name type="scientific">Rhodopirellula baltica WH47</name>
    <dbReference type="NCBI Taxonomy" id="991778"/>
    <lineage>
        <taxon>Bacteria</taxon>
        <taxon>Pseudomonadati</taxon>
        <taxon>Planctomycetota</taxon>
        <taxon>Planctomycetia</taxon>
        <taxon>Pirellulales</taxon>
        <taxon>Pirellulaceae</taxon>
        <taxon>Rhodopirellula</taxon>
    </lineage>
</organism>
<evidence type="ECO:0000256" key="15">
    <source>
        <dbReference type="PIRSR" id="PIRSR600829-1"/>
    </source>
</evidence>
<dbReference type="CDD" id="cd14263">
    <property type="entry name" value="DAGK_IM_like"/>
    <property type="match status" value="1"/>
</dbReference>
<feature type="transmembrane region" description="Helical" evidence="19">
    <location>
        <begin position="92"/>
        <end position="116"/>
    </location>
</feature>